<sequence>MPMALAAVCTWHVEKLLSYMSILFLVCNYLCDYVCCH</sequence>
<reference evidence="1" key="2">
    <citation type="journal article" date="2015" name="Data Brief">
        <title>Shoot transcriptome of the giant reed, Arundo donax.</title>
        <authorList>
            <person name="Barrero R.A."/>
            <person name="Guerrero F.D."/>
            <person name="Moolhuijzen P."/>
            <person name="Goolsby J.A."/>
            <person name="Tidwell J."/>
            <person name="Bellgard S.E."/>
            <person name="Bellgard M.I."/>
        </authorList>
    </citation>
    <scope>NUCLEOTIDE SEQUENCE</scope>
    <source>
        <tissue evidence="1">Shoot tissue taken approximately 20 cm above the soil surface</tissue>
    </source>
</reference>
<evidence type="ECO:0000313" key="1">
    <source>
        <dbReference type="EMBL" id="JAE04111.1"/>
    </source>
</evidence>
<dbReference type="AlphaFoldDB" id="A0A0A9F1Y8"/>
<proteinExistence type="predicted"/>
<protein>
    <submittedName>
        <fullName evidence="1">Uncharacterized protein</fullName>
    </submittedName>
</protein>
<reference evidence="1" key="1">
    <citation type="submission" date="2014-09" db="EMBL/GenBank/DDBJ databases">
        <authorList>
            <person name="Magalhaes I.L.F."/>
            <person name="Oliveira U."/>
            <person name="Santos F.R."/>
            <person name="Vidigal T.H.D.A."/>
            <person name="Brescovit A.D."/>
            <person name="Santos A.J."/>
        </authorList>
    </citation>
    <scope>NUCLEOTIDE SEQUENCE</scope>
    <source>
        <tissue evidence="1">Shoot tissue taken approximately 20 cm above the soil surface</tissue>
    </source>
</reference>
<accession>A0A0A9F1Y8</accession>
<name>A0A0A9F1Y8_ARUDO</name>
<dbReference type="EMBL" id="GBRH01193785">
    <property type="protein sequence ID" value="JAE04111.1"/>
    <property type="molecule type" value="Transcribed_RNA"/>
</dbReference>
<organism evidence="1">
    <name type="scientific">Arundo donax</name>
    <name type="common">Giant reed</name>
    <name type="synonym">Donax arundinaceus</name>
    <dbReference type="NCBI Taxonomy" id="35708"/>
    <lineage>
        <taxon>Eukaryota</taxon>
        <taxon>Viridiplantae</taxon>
        <taxon>Streptophyta</taxon>
        <taxon>Embryophyta</taxon>
        <taxon>Tracheophyta</taxon>
        <taxon>Spermatophyta</taxon>
        <taxon>Magnoliopsida</taxon>
        <taxon>Liliopsida</taxon>
        <taxon>Poales</taxon>
        <taxon>Poaceae</taxon>
        <taxon>PACMAD clade</taxon>
        <taxon>Arundinoideae</taxon>
        <taxon>Arundineae</taxon>
        <taxon>Arundo</taxon>
    </lineage>
</organism>